<dbReference type="AlphaFoldDB" id="G7Q643"/>
<dbReference type="CDD" id="cd01129">
    <property type="entry name" value="PulE-GspE-like"/>
    <property type="match status" value="1"/>
</dbReference>
<dbReference type="PANTHER" id="PTHR30258">
    <property type="entry name" value="TYPE II SECRETION SYSTEM PROTEIN GSPE-RELATED"/>
    <property type="match status" value="1"/>
</dbReference>
<name>G7Q643_9BACT</name>
<dbReference type="GO" id="GO:0005886">
    <property type="term" value="C:plasma membrane"/>
    <property type="evidence" value="ECO:0007669"/>
    <property type="project" value="TreeGrafter"/>
</dbReference>
<evidence type="ECO:0000256" key="1">
    <source>
        <dbReference type="ARBA" id="ARBA00006611"/>
    </source>
</evidence>
<dbReference type="FunFam" id="3.30.450.90:FF:000001">
    <property type="entry name" value="Type II secretion system ATPase GspE"/>
    <property type="match status" value="1"/>
</dbReference>
<dbReference type="InterPro" id="IPR027417">
    <property type="entry name" value="P-loop_NTPase"/>
</dbReference>
<sequence>MDRQTLLPFASPQAALALWRRLGRADDSEDDLLARAADRLGLEPVTVDAATPVDVELLNRLPAHFAKTHLLLPLAALPDGRVRVAVATPFLGTVAGELSHQLGTPVSLCLANAVKIDEVLEAAYGEGGMARAVKDLEDADFEELENIEDLKDMAQAAPVIKLVNNLFMEAIVQKASDIHLSPYEDGLEMRYRVDGILHVVKQVPRKFQAAIISRLKIIANLDIAERRIPQDGRIRLKVEGHDYDIRVAVTPTVFGEGAVMRILDKASIQVALADSGFAPTMLAQWLELIKRPNGVILVTGPTGSGKTTTLYSSLNHIKSPEIKFITVEDPVEYQLRGVDQIQVNAKVGMTFASALRSILRQDPDVLMIGEIRDFETAEIAVQSALTGHLVFSTLHTSDAATAITRLIEMGMEPYLVASTLVASLAQRLVRKLCQACRRRAPDGTWSAPGCELCGGSGYKGRLGIFELLRMTDPMRRLVLEKSDASVLGELARQEGLRSLYEDGMAKAAQGLTTAEEVARVASA</sequence>
<dbReference type="SMART" id="SM00382">
    <property type="entry name" value="AAA"/>
    <property type="match status" value="1"/>
</dbReference>
<evidence type="ECO:0000256" key="2">
    <source>
        <dbReference type="ARBA" id="ARBA00022741"/>
    </source>
</evidence>
<dbReference type="SUPFAM" id="SSF52540">
    <property type="entry name" value="P-loop containing nucleoside triphosphate hydrolases"/>
    <property type="match status" value="1"/>
</dbReference>
<comment type="similarity">
    <text evidence="1">Belongs to the GSP E family.</text>
</comment>
<dbReference type="OrthoDB" id="9805147at2"/>
<reference evidence="6" key="1">
    <citation type="journal article" date="2015" name="Genome Announc.">
        <title>High-Quality Draft Genome Sequence of Desulfovibrio carbinoliphilus FW-101-2B, an Organic Acid-Oxidizing Sulfate-Reducing Bacterium Isolated from Uranium(VI)-Contaminated Groundwater.</title>
        <authorList>
            <person name="Ramsay B.D."/>
            <person name="Hwang C."/>
            <person name="Woo H.L."/>
            <person name="Carroll S.L."/>
            <person name="Lucas S."/>
            <person name="Han J."/>
            <person name="Lapidus A.L."/>
            <person name="Cheng J.F."/>
            <person name="Goodwin L.A."/>
            <person name="Pitluck S."/>
            <person name="Peters L."/>
            <person name="Chertkov O."/>
            <person name="Held B."/>
            <person name="Detter J.C."/>
            <person name="Han C.S."/>
            <person name="Tapia R."/>
            <person name="Land M.L."/>
            <person name="Hauser L.J."/>
            <person name="Kyrpides N.C."/>
            <person name="Ivanova N.N."/>
            <person name="Mikhailova N."/>
            <person name="Pagani I."/>
            <person name="Woyke T."/>
            <person name="Arkin A.P."/>
            <person name="Dehal P."/>
            <person name="Chivian D."/>
            <person name="Criddle C.S."/>
            <person name="Wu W."/>
            <person name="Chakraborty R."/>
            <person name="Hazen T.C."/>
            <person name="Fields M.W."/>
        </authorList>
    </citation>
    <scope>NUCLEOTIDE SEQUENCE [LARGE SCALE GENOMIC DNA]</scope>
    <source>
        <strain evidence="6">FW-101-2B</strain>
    </source>
</reference>
<dbReference type="Gene3D" id="3.40.50.300">
    <property type="entry name" value="P-loop containing nucleotide triphosphate hydrolases"/>
    <property type="match status" value="1"/>
</dbReference>
<dbReference type="FunFam" id="3.40.50.300:FF:000398">
    <property type="entry name" value="Type IV pilus assembly ATPase PilB"/>
    <property type="match status" value="1"/>
</dbReference>
<keyword evidence="2" id="KW-0547">Nucleotide-binding</keyword>
<dbReference type="Pfam" id="PF00437">
    <property type="entry name" value="T2SSE"/>
    <property type="match status" value="1"/>
</dbReference>
<dbReference type="Gene3D" id="3.30.450.90">
    <property type="match status" value="1"/>
</dbReference>
<gene>
    <name evidence="5" type="ORF">DFW101_1047</name>
</gene>
<dbReference type="GO" id="GO:0005524">
    <property type="term" value="F:ATP binding"/>
    <property type="evidence" value="ECO:0007669"/>
    <property type="project" value="UniProtKB-KW"/>
</dbReference>
<evidence type="ECO:0000313" key="5">
    <source>
        <dbReference type="EMBL" id="EHJ47059.1"/>
    </source>
</evidence>
<keyword evidence="3" id="KW-0067">ATP-binding</keyword>
<dbReference type="EMBL" id="CM001368">
    <property type="protein sequence ID" value="EHJ47059.1"/>
    <property type="molecule type" value="Genomic_DNA"/>
</dbReference>
<dbReference type="STRING" id="694327.DFW101_1047"/>
<dbReference type="InterPro" id="IPR001482">
    <property type="entry name" value="T2SS/T4SS_dom"/>
</dbReference>
<dbReference type="Proteomes" id="UP000004662">
    <property type="component" value="Chromosome"/>
</dbReference>
<dbReference type="PANTHER" id="PTHR30258:SF2">
    <property type="entry name" value="COMG OPERON PROTEIN 1"/>
    <property type="match status" value="1"/>
</dbReference>
<dbReference type="InterPro" id="IPR037257">
    <property type="entry name" value="T2SS_E_N_sf"/>
</dbReference>
<evidence type="ECO:0000313" key="6">
    <source>
        <dbReference type="Proteomes" id="UP000004662"/>
    </source>
</evidence>
<protein>
    <submittedName>
        <fullName evidence="5">Type II secretion system protein E</fullName>
    </submittedName>
</protein>
<proteinExistence type="inferred from homology"/>
<dbReference type="Gene3D" id="3.30.300.160">
    <property type="entry name" value="Type II secretion system, protein E, N-terminal domain"/>
    <property type="match status" value="1"/>
</dbReference>
<feature type="domain" description="Bacterial type II secretion system protein E" evidence="4">
    <location>
        <begin position="359"/>
        <end position="373"/>
    </location>
</feature>
<accession>G7Q643</accession>
<evidence type="ECO:0000259" key="4">
    <source>
        <dbReference type="PROSITE" id="PS00662"/>
    </source>
</evidence>
<dbReference type="HOGENOM" id="CLU_013446_10_6_7"/>
<evidence type="ECO:0000256" key="3">
    <source>
        <dbReference type="ARBA" id="ARBA00022840"/>
    </source>
</evidence>
<dbReference type="SUPFAM" id="SSF160246">
    <property type="entry name" value="EspE N-terminal domain-like"/>
    <property type="match status" value="1"/>
</dbReference>
<dbReference type="Pfam" id="PF05157">
    <property type="entry name" value="MshEN"/>
    <property type="match status" value="1"/>
</dbReference>
<dbReference type="PROSITE" id="PS00662">
    <property type="entry name" value="T2SP_E"/>
    <property type="match status" value="1"/>
</dbReference>
<dbReference type="InterPro" id="IPR003593">
    <property type="entry name" value="AAA+_ATPase"/>
</dbReference>
<dbReference type="GO" id="GO:0016887">
    <property type="term" value="F:ATP hydrolysis activity"/>
    <property type="evidence" value="ECO:0007669"/>
    <property type="project" value="TreeGrafter"/>
</dbReference>
<dbReference type="eggNOG" id="COG2804">
    <property type="taxonomic scope" value="Bacteria"/>
</dbReference>
<keyword evidence="6" id="KW-1185">Reference proteome</keyword>
<dbReference type="RefSeq" id="WP_009180473.1">
    <property type="nucleotide sequence ID" value="NZ_CM001368.1"/>
</dbReference>
<dbReference type="InterPro" id="IPR007831">
    <property type="entry name" value="T2SS_GspE_N"/>
</dbReference>
<organism evidence="5 6">
    <name type="scientific">Solidesulfovibrio carbinoliphilus subsp. oakridgensis</name>
    <dbReference type="NCBI Taxonomy" id="694327"/>
    <lineage>
        <taxon>Bacteria</taxon>
        <taxon>Pseudomonadati</taxon>
        <taxon>Thermodesulfobacteriota</taxon>
        <taxon>Desulfovibrionia</taxon>
        <taxon>Desulfovibrionales</taxon>
        <taxon>Desulfovibrionaceae</taxon>
        <taxon>Solidesulfovibrio</taxon>
    </lineage>
</organism>